<keyword evidence="3" id="KW-1185">Reference proteome</keyword>
<reference evidence="2 3" key="2">
    <citation type="journal article" date="2023" name="Mol. Biol. Evol.">
        <title>Genomics of Secondarily Temperate Adaptation in the Only Non-Antarctic Icefish.</title>
        <authorList>
            <person name="Rivera-Colon A.G."/>
            <person name="Rayamajhi N."/>
            <person name="Minhas B.F."/>
            <person name="Madrigal G."/>
            <person name="Bilyk K.T."/>
            <person name="Yoon V."/>
            <person name="Hune M."/>
            <person name="Gregory S."/>
            <person name="Cheng C.H.C."/>
            <person name="Catchen J.M."/>
        </authorList>
    </citation>
    <scope>NUCLEOTIDE SEQUENCE [LARGE SCALE GENOMIC DNA]</scope>
    <source>
        <strain evidence="2">JMC-PN-2008</strain>
    </source>
</reference>
<gene>
    <name evidence="2" type="ORF">PBY51_009281</name>
</gene>
<evidence type="ECO:0000313" key="3">
    <source>
        <dbReference type="Proteomes" id="UP001346869"/>
    </source>
</evidence>
<feature type="region of interest" description="Disordered" evidence="1">
    <location>
        <begin position="144"/>
        <end position="177"/>
    </location>
</feature>
<dbReference type="AlphaFoldDB" id="A0AAN7XTS0"/>
<comment type="caution">
    <text evidence="2">The sequence shown here is derived from an EMBL/GenBank/DDBJ whole genome shotgun (WGS) entry which is preliminary data.</text>
</comment>
<reference evidence="2 3" key="1">
    <citation type="journal article" date="2023" name="Genes (Basel)">
        <title>Chromosome-Level Genome Assembly and Circadian Gene Repertoire of the Patagonia Blennie Eleginops maclovinus-The Closest Ancestral Proxy of Antarctic Cryonotothenioids.</title>
        <authorList>
            <person name="Cheng C.C."/>
            <person name="Rivera-Colon A.G."/>
            <person name="Minhas B.F."/>
            <person name="Wilson L."/>
            <person name="Rayamajhi N."/>
            <person name="Vargas-Chacoff L."/>
            <person name="Catchen J.M."/>
        </authorList>
    </citation>
    <scope>NUCLEOTIDE SEQUENCE [LARGE SCALE GENOMIC DNA]</scope>
    <source>
        <strain evidence="2">JMC-PN-2008</strain>
    </source>
</reference>
<sequence>MASAEALKVKWLRPRQDSCQEAVSHRLTPPRDWHPINFGALRRCPPKQGSGVGSRRGPLCQPSLFPLLPASAPGPPVIDSSPIKSEERLTCDLKLSLPQPRPPPPPHHLHANSVFTENAPPPLAMNSGGEGPASGPIITCQQNRERGEAQHGDNIGRTLDKRSREAQAFAENKDLVF</sequence>
<evidence type="ECO:0000313" key="2">
    <source>
        <dbReference type="EMBL" id="KAK5868250.1"/>
    </source>
</evidence>
<proteinExistence type="predicted"/>
<evidence type="ECO:0000256" key="1">
    <source>
        <dbReference type="SAM" id="MobiDB-lite"/>
    </source>
</evidence>
<name>A0AAN7XTS0_ELEMC</name>
<dbReference type="Proteomes" id="UP001346869">
    <property type="component" value="Unassembled WGS sequence"/>
</dbReference>
<feature type="compositionally biased region" description="Basic and acidic residues" evidence="1">
    <location>
        <begin position="158"/>
        <end position="177"/>
    </location>
</feature>
<protein>
    <submittedName>
        <fullName evidence="2">Uncharacterized protein</fullName>
    </submittedName>
</protein>
<dbReference type="EMBL" id="JAUZQC010000007">
    <property type="protein sequence ID" value="KAK5868250.1"/>
    <property type="molecule type" value="Genomic_DNA"/>
</dbReference>
<organism evidence="2 3">
    <name type="scientific">Eleginops maclovinus</name>
    <name type="common">Patagonian blennie</name>
    <name type="synonym">Eleginus maclovinus</name>
    <dbReference type="NCBI Taxonomy" id="56733"/>
    <lineage>
        <taxon>Eukaryota</taxon>
        <taxon>Metazoa</taxon>
        <taxon>Chordata</taxon>
        <taxon>Craniata</taxon>
        <taxon>Vertebrata</taxon>
        <taxon>Euteleostomi</taxon>
        <taxon>Actinopterygii</taxon>
        <taxon>Neopterygii</taxon>
        <taxon>Teleostei</taxon>
        <taxon>Neoteleostei</taxon>
        <taxon>Acanthomorphata</taxon>
        <taxon>Eupercaria</taxon>
        <taxon>Perciformes</taxon>
        <taxon>Notothenioidei</taxon>
        <taxon>Eleginopidae</taxon>
        <taxon>Eleginops</taxon>
    </lineage>
</organism>
<accession>A0AAN7XTS0</accession>